<dbReference type="PANTHER" id="PTHR22768">
    <property type="entry name" value="DNA REPLICATION COMPLEX GINS PROTEIN PSF3"/>
    <property type="match status" value="1"/>
</dbReference>
<gene>
    <name evidence="7" type="ORF">WJX81_008330</name>
</gene>
<accession>A0AAW1SDC7</accession>
<dbReference type="EMBL" id="JALJOU010000006">
    <property type="protein sequence ID" value="KAK9843549.1"/>
    <property type="molecule type" value="Genomic_DNA"/>
</dbReference>
<evidence type="ECO:0000313" key="8">
    <source>
        <dbReference type="Proteomes" id="UP001445335"/>
    </source>
</evidence>
<evidence type="ECO:0000256" key="1">
    <source>
        <dbReference type="ARBA" id="ARBA00004123"/>
    </source>
</evidence>
<dbReference type="InterPro" id="IPR055221">
    <property type="entry name" value="PSF3_N"/>
</dbReference>
<dbReference type="Pfam" id="PF22466">
    <property type="entry name" value="PSF3_N"/>
    <property type="match status" value="1"/>
</dbReference>
<dbReference type="InterPro" id="IPR010492">
    <property type="entry name" value="GINS_Psf3"/>
</dbReference>
<protein>
    <recommendedName>
        <fullName evidence="9">DNA replication complex GINS protein PSF3</fullName>
    </recommendedName>
</protein>
<comment type="caution">
    <text evidence="7">The sequence shown here is derived from an EMBL/GenBank/DDBJ whole genome shotgun (WGS) entry which is preliminary data.</text>
</comment>
<comment type="subcellular location">
    <subcellularLocation>
        <location evidence="1">Nucleus</location>
    </subcellularLocation>
</comment>
<dbReference type="CDD" id="cd21693">
    <property type="entry name" value="GINS_B_Psf3"/>
    <property type="match status" value="1"/>
</dbReference>
<feature type="domain" description="GINS subunit" evidence="5">
    <location>
        <begin position="74"/>
        <end position="171"/>
    </location>
</feature>
<dbReference type="AlphaFoldDB" id="A0AAW1SDC7"/>
<dbReference type="SUPFAM" id="SSF160059">
    <property type="entry name" value="PriA/YqbF domain"/>
    <property type="match status" value="1"/>
</dbReference>
<evidence type="ECO:0000256" key="4">
    <source>
        <dbReference type="ARBA" id="ARBA00023242"/>
    </source>
</evidence>
<dbReference type="SUPFAM" id="SSF158573">
    <property type="entry name" value="GINS helical bundle-like"/>
    <property type="match status" value="1"/>
</dbReference>
<dbReference type="CDD" id="cd11713">
    <property type="entry name" value="GINS_A_psf3"/>
    <property type="match status" value="1"/>
</dbReference>
<evidence type="ECO:0000256" key="2">
    <source>
        <dbReference type="ARBA" id="ARBA00006343"/>
    </source>
</evidence>
<dbReference type="PANTHER" id="PTHR22768:SF0">
    <property type="entry name" value="DNA REPLICATION COMPLEX GINS PROTEIN PSF3"/>
    <property type="match status" value="1"/>
</dbReference>
<dbReference type="Pfam" id="PF05916">
    <property type="entry name" value="Sld5"/>
    <property type="match status" value="1"/>
</dbReference>
<proteinExistence type="inferred from homology"/>
<evidence type="ECO:0000313" key="7">
    <source>
        <dbReference type="EMBL" id="KAK9843549.1"/>
    </source>
</evidence>
<evidence type="ECO:0008006" key="9">
    <source>
        <dbReference type="Google" id="ProtNLM"/>
    </source>
</evidence>
<dbReference type="InterPro" id="IPR038437">
    <property type="entry name" value="GINS_Psf3_sf"/>
</dbReference>
<keyword evidence="3" id="KW-0235">DNA replication</keyword>
<reference evidence="7 8" key="1">
    <citation type="journal article" date="2024" name="Nat. Commun.">
        <title>Phylogenomics reveals the evolutionary origins of lichenization in chlorophyte algae.</title>
        <authorList>
            <person name="Puginier C."/>
            <person name="Libourel C."/>
            <person name="Otte J."/>
            <person name="Skaloud P."/>
            <person name="Haon M."/>
            <person name="Grisel S."/>
            <person name="Petersen M."/>
            <person name="Berrin J.G."/>
            <person name="Delaux P.M."/>
            <person name="Dal Grande F."/>
            <person name="Keller J."/>
        </authorList>
    </citation>
    <scope>NUCLEOTIDE SEQUENCE [LARGE SCALE GENOMIC DNA]</scope>
    <source>
        <strain evidence="7 8">SAG 245.80</strain>
    </source>
</reference>
<name>A0AAW1SDC7_9CHLO</name>
<sequence length="195" mass="21977">MADAAENYYDVHAILAEETLLPCVVLSGATGIGRMLDPSCDSLDLPRRAVLEMPLWLAKPLAERRMLQLRLPRWYNERMQRKMQAGAHVEDLRTRCPYFYEVALRMDALGHFEGLGKFVHSSFQKRYKDLLTRAHAGEAGPDATRLLATMSVEEAALFEAGRASVSAFDRWRLNGHAAPRTRIKRRLDGAPARGV</sequence>
<evidence type="ECO:0000256" key="3">
    <source>
        <dbReference type="ARBA" id="ARBA00022705"/>
    </source>
</evidence>
<dbReference type="GO" id="GO:0000811">
    <property type="term" value="C:GINS complex"/>
    <property type="evidence" value="ECO:0007669"/>
    <property type="project" value="TreeGrafter"/>
</dbReference>
<keyword evidence="8" id="KW-1185">Reference proteome</keyword>
<comment type="similarity">
    <text evidence="2">Belongs to the GINS3/PSF3 family.</text>
</comment>
<dbReference type="GO" id="GO:1902975">
    <property type="term" value="P:mitotic DNA replication initiation"/>
    <property type="evidence" value="ECO:0007669"/>
    <property type="project" value="TreeGrafter"/>
</dbReference>
<dbReference type="InterPro" id="IPR021151">
    <property type="entry name" value="GINS_A"/>
</dbReference>
<organism evidence="7 8">
    <name type="scientific">Elliptochloris bilobata</name>
    <dbReference type="NCBI Taxonomy" id="381761"/>
    <lineage>
        <taxon>Eukaryota</taxon>
        <taxon>Viridiplantae</taxon>
        <taxon>Chlorophyta</taxon>
        <taxon>core chlorophytes</taxon>
        <taxon>Trebouxiophyceae</taxon>
        <taxon>Trebouxiophyceae incertae sedis</taxon>
        <taxon>Elliptochloris clade</taxon>
        <taxon>Elliptochloris</taxon>
    </lineage>
</organism>
<evidence type="ECO:0000259" key="6">
    <source>
        <dbReference type="Pfam" id="PF22466"/>
    </source>
</evidence>
<feature type="domain" description="DNA replication complex GINS protein PSF3 N-terminal" evidence="6">
    <location>
        <begin position="9"/>
        <end position="62"/>
    </location>
</feature>
<keyword evidence="4" id="KW-0539">Nucleus</keyword>
<dbReference type="Proteomes" id="UP001445335">
    <property type="component" value="Unassembled WGS sequence"/>
</dbReference>
<dbReference type="Gene3D" id="1.20.58.2050">
    <property type="match status" value="1"/>
</dbReference>
<evidence type="ECO:0000259" key="5">
    <source>
        <dbReference type="Pfam" id="PF05916"/>
    </source>
</evidence>
<dbReference type="InterPro" id="IPR036224">
    <property type="entry name" value="GINS_bundle-like_dom_sf"/>
</dbReference>